<dbReference type="AlphaFoldDB" id="A0A345YKH1"/>
<accession>A0A345YKH1</accession>
<dbReference type="Proteomes" id="UP000254236">
    <property type="component" value="Chromosome"/>
</dbReference>
<keyword evidence="4" id="KW-1185">Reference proteome</keyword>
<reference evidence="2 4" key="1">
    <citation type="submission" date="2018-07" db="EMBL/GenBank/DDBJ databases">
        <title>Brachybacterium saurashtrense DSM 23186 genome sequence.</title>
        <authorList>
            <person name="Guo L."/>
        </authorList>
    </citation>
    <scope>NUCLEOTIDE SEQUENCE [LARGE SCALE GENOMIC DNA]</scope>
    <source>
        <strain evidence="2 4">DSM 23186</strain>
    </source>
</reference>
<evidence type="ECO:0000313" key="4">
    <source>
        <dbReference type="Proteomes" id="UP000254236"/>
    </source>
</evidence>
<gene>
    <name evidence="2" type="ORF">DWV08_01490</name>
    <name evidence="3" type="ORF">DXU92_06620</name>
</gene>
<dbReference type="EMBL" id="CP031356">
    <property type="protein sequence ID" value="AXK44423.1"/>
    <property type="molecule type" value="Genomic_DNA"/>
</dbReference>
<evidence type="ECO:0000313" key="3">
    <source>
        <dbReference type="EMBL" id="RRR23035.1"/>
    </source>
</evidence>
<evidence type="ECO:0000313" key="5">
    <source>
        <dbReference type="Proteomes" id="UP000282185"/>
    </source>
</evidence>
<dbReference type="Proteomes" id="UP000282185">
    <property type="component" value="Unassembled WGS sequence"/>
</dbReference>
<reference evidence="3 5" key="2">
    <citation type="submission" date="2018-08" db="EMBL/GenBank/DDBJ databases">
        <title>Brachybacterium saurashtrense DSM 23186.</title>
        <authorList>
            <person name="Li Y."/>
        </authorList>
    </citation>
    <scope>NUCLEOTIDE SEQUENCE [LARGE SCALE GENOMIC DNA]</scope>
    <source>
        <strain evidence="3 5">DSM 23186</strain>
    </source>
</reference>
<protein>
    <submittedName>
        <fullName evidence="3">Uncharacterized protein</fullName>
    </submittedName>
</protein>
<dbReference type="RefSeq" id="WP_115412178.1">
    <property type="nucleotide sequence ID" value="NZ_CP031356.1"/>
</dbReference>
<evidence type="ECO:0000256" key="1">
    <source>
        <dbReference type="SAM" id="Phobius"/>
    </source>
</evidence>
<name>A0A345YKH1_9MICO</name>
<feature type="transmembrane region" description="Helical" evidence="1">
    <location>
        <begin position="29"/>
        <end position="52"/>
    </location>
</feature>
<sequence length="168" mass="18332">MSRPWVPLLVRLALGTALALVVWAVAALVGLFLPVPVLLSLGLAGGAIAWIVDQGADRADRLHAPALDLDVDYALPHAQDGRVRRLEDLAYSAQPRRRMTARGLARVLGEIADERAHDPDAPPLSPELTALLETARQPDAEAHPVPALDRARLHRFLRELAPREERTP</sequence>
<dbReference type="KEGG" id="bsau:DWV08_01490"/>
<organism evidence="3 5">
    <name type="scientific">Brachybacterium saurashtrense</name>
    <dbReference type="NCBI Taxonomy" id="556288"/>
    <lineage>
        <taxon>Bacteria</taxon>
        <taxon>Bacillati</taxon>
        <taxon>Actinomycetota</taxon>
        <taxon>Actinomycetes</taxon>
        <taxon>Micrococcales</taxon>
        <taxon>Dermabacteraceae</taxon>
        <taxon>Brachybacterium</taxon>
    </lineage>
</organism>
<evidence type="ECO:0000313" key="2">
    <source>
        <dbReference type="EMBL" id="AXK44423.1"/>
    </source>
</evidence>
<keyword evidence="1" id="KW-0812">Transmembrane</keyword>
<keyword evidence="1" id="KW-0472">Membrane</keyword>
<dbReference type="OrthoDB" id="4793444at2"/>
<proteinExistence type="predicted"/>
<dbReference type="EMBL" id="QSWH01000003">
    <property type="protein sequence ID" value="RRR23035.1"/>
    <property type="molecule type" value="Genomic_DNA"/>
</dbReference>
<keyword evidence="1" id="KW-1133">Transmembrane helix</keyword>